<keyword evidence="1" id="KW-1133">Transmembrane helix</keyword>
<name>A0A3M2SQQ8_9HYPO</name>
<feature type="chain" id="PRO_5018000972" description="Integral membrane protein" evidence="2">
    <location>
        <begin position="22"/>
        <end position="170"/>
    </location>
</feature>
<comment type="caution">
    <text evidence="3">The sequence shown here is derived from an EMBL/GenBank/DDBJ whole genome shotgun (WGS) entry which is preliminary data.</text>
</comment>
<dbReference type="Proteomes" id="UP000277212">
    <property type="component" value="Unassembled WGS sequence"/>
</dbReference>
<keyword evidence="1" id="KW-0472">Membrane</keyword>
<feature type="transmembrane region" description="Helical" evidence="1">
    <location>
        <begin position="65"/>
        <end position="84"/>
    </location>
</feature>
<dbReference type="STRING" id="2010991.A0A3M2SQQ8"/>
<protein>
    <recommendedName>
        <fullName evidence="5">Integral membrane protein</fullName>
    </recommendedName>
</protein>
<sequence>MASGAFFNPRTLLLVTPLVSSTCTLWFAWDQDFFLKIFTRPPVDHKQADSILPTYIKSFFGSGPWAVVSLIGTTVWTSLAVVWLERPLLRSRGSTAFYAGTAALALGHLVYVPAVAWKLKNLMDDTCAEEGTDNVGMLRRWLSVNMTRMLTTDVGAWLCAVVAISRTLAV</sequence>
<keyword evidence="1" id="KW-0812">Transmembrane</keyword>
<dbReference type="AlphaFoldDB" id="A0A3M2SQQ8"/>
<evidence type="ECO:0008006" key="5">
    <source>
        <dbReference type="Google" id="ProtNLM"/>
    </source>
</evidence>
<evidence type="ECO:0000313" key="4">
    <source>
        <dbReference type="Proteomes" id="UP000277212"/>
    </source>
</evidence>
<keyword evidence="2" id="KW-0732">Signal</keyword>
<dbReference type="OrthoDB" id="1523883at2759"/>
<reference evidence="3 4" key="1">
    <citation type="submission" date="2017-06" db="EMBL/GenBank/DDBJ databases">
        <title>Comparative genomic analysis of Ambrosia Fusariam Clade fungi.</title>
        <authorList>
            <person name="Stajich J.E."/>
            <person name="Carrillo J."/>
            <person name="Kijimoto T."/>
            <person name="Eskalen A."/>
            <person name="O'Donnell K."/>
            <person name="Kasson M."/>
        </authorList>
    </citation>
    <scope>NUCLEOTIDE SEQUENCE [LARGE SCALE GENOMIC DNA]</scope>
    <source>
        <strain evidence="3">UCR3666</strain>
    </source>
</reference>
<evidence type="ECO:0000256" key="2">
    <source>
        <dbReference type="SAM" id="SignalP"/>
    </source>
</evidence>
<feature type="transmembrane region" description="Helical" evidence="1">
    <location>
        <begin position="12"/>
        <end position="29"/>
    </location>
</feature>
<gene>
    <name evidence="3" type="ORF">CDV36_000467</name>
</gene>
<evidence type="ECO:0000313" key="3">
    <source>
        <dbReference type="EMBL" id="RMJ19884.1"/>
    </source>
</evidence>
<feature type="transmembrane region" description="Helical" evidence="1">
    <location>
        <begin position="96"/>
        <end position="116"/>
    </location>
</feature>
<proteinExistence type="predicted"/>
<feature type="signal peptide" evidence="2">
    <location>
        <begin position="1"/>
        <end position="21"/>
    </location>
</feature>
<dbReference type="EMBL" id="NKUJ01000004">
    <property type="protein sequence ID" value="RMJ19884.1"/>
    <property type="molecule type" value="Genomic_DNA"/>
</dbReference>
<organism evidence="3 4">
    <name type="scientific">Fusarium kuroshium</name>
    <dbReference type="NCBI Taxonomy" id="2010991"/>
    <lineage>
        <taxon>Eukaryota</taxon>
        <taxon>Fungi</taxon>
        <taxon>Dikarya</taxon>
        <taxon>Ascomycota</taxon>
        <taxon>Pezizomycotina</taxon>
        <taxon>Sordariomycetes</taxon>
        <taxon>Hypocreomycetidae</taxon>
        <taxon>Hypocreales</taxon>
        <taxon>Nectriaceae</taxon>
        <taxon>Fusarium</taxon>
        <taxon>Fusarium solani species complex</taxon>
    </lineage>
</organism>
<evidence type="ECO:0000256" key="1">
    <source>
        <dbReference type="SAM" id="Phobius"/>
    </source>
</evidence>
<accession>A0A3M2SQQ8</accession>
<keyword evidence="4" id="KW-1185">Reference proteome</keyword>